<name>A0A8B6BMS1_MYTGA</name>
<sequence>MSASKEKQMLVCKICVNRKFAFRWQIEKHIMELQSPYGFKCTVCKKIFEKRTPRHGACETEEHVHQNIAVETRQAKTPPKRKIRPFVSTSRGRSPIRNIERRDSRKYSRSPVRRRREEPVPSVKSIVRPPANTRARSDSSPSSSSSSSSMSRRQMTDQINRVEANSNVENRQERNIAHSTPYQIRDVNSNNWRDSMQEKSKMKPQNYDGKEDLEEYLTQFELISELNNWGYKSKSLYLAGNLTGDARGLINELNEHDRRYFDAIVNALKNRFGSIHKAEYDVIYKICN</sequence>
<dbReference type="PANTHER" id="PTHR46888">
    <property type="entry name" value="ZINC KNUCKLE DOMAINCONTAINING PROTEIN-RELATED"/>
    <property type="match status" value="1"/>
</dbReference>
<organism evidence="2 3">
    <name type="scientific">Mytilus galloprovincialis</name>
    <name type="common">Mediterranean mussel</name>
    <dbReference type="NCBI Taxonomy" id="29158"/>
    <lineage>
        <taxon>Eukaryota</taxon>
        <taxon>Metazoa</taxon>
        <taxon>Spiralia</taxon>
        <taxon>Lophotrochozoa</taxon>
        <taxon>Mollusca</taxon>
        <taxon>Bivalvia</taxon>
        <taxon>Autobranchia</taxon>
        <taxon>Pteriomorphia</taxon>
        <taxon>Mytilida</taxon>
        <taxon>Mytiloidea</taxon>
        <taxon>Mytilidae</taxon>
        <taxon>Mytilinae</taxon>
        <taxon>Mytilus</taxon>
    </lineage>
</organism>
<feature type="compositionally biased region" description="Polar residues" evidence="1">
    <location>
        <begin position="152"/>
        <end position="169"/>
    </location>
</feature>
<protein>
    <submittedName>
        <fullName evidence="2">Uncharacterized protein</fullName>
    </submittedName>
</protein>
<reference evidence="2" key="1">
    <citation type="submission" date="2018-11" db="EMBL/GenBank/DDBJ databases">
        <authorList>
            <person name="Alioto T."/>
            <person name="Alioto T."/>
        </authorList>
    </citation>
    <scope>NUCLEOTIDE SEQUENCE</scope>
</reference>
<evidence type="ECO:0000256" key="1">
    <source>
        <dbReference type="SAM" id="MobiDB-lite"/>
    </source>
</evidence>
<feature type="region of interest" description="Disordered" evidence="1">
    <location>
        <begin position="69"/>
        <end position="182"/>
    </location>
</feature>
<proteinExistence type="predicted"/>
<evidence type="ECO:0000313" key="3">
    <source>
        <dbReference type="Proteomes" id="UP000596742"/>
    </source>
</evidence>
<dbReference type="Proteomes" id="UP000596742">
    <property type="component" value="Unassembled WGS sequence"/>
</dbReference>
<dbReference type="EMBL" id="UYJE01000345">
    <property type="protein sequence ID" value="VDH92484.1"/>
    <property type="molecule type" value="Genomic_DNA"/>
</dbReference>
<evidence type="ECO:0000313" key="2">
    <source>
        <dbReference type="EMBL" id="VDH92484.1"/>
    </source>
</evidence>
<keyword evidence="3" id="KW-1185">Reference proteome</keyword>
<comment type="caution">
    <text evidence="2">The sequence shown here is derived from an EMBL/GenBank/DDBJ whole genome shotgun (WGS) entry which is preliminary data.</text>
</comment>
<gene>
    <name evidence="2" type="ORF">MGAL_10B085283</name>
</gene>
<dbReference type="PANTHER" id="PTHR46888:SF1">
    <property type="entry name" value="RIBONUCLEASE H"/>
    <property type="match status" value="1"/>
</dbReference>
<feature type="compositionally biased region" description="Low complexity" evidence="1">
    <location>
        <begin position="138"/>
        <end position="151"/>
    </location>
</feature>
<dbReference type="OrthoDB" id="6192971at2759"/>
<dbReference type="AlphaFoldDB" id="A0A8B6BMS1"/>
<accession>A0A8B6BMS1</accession>